<dbReference type="FunFam" id="2.60.120.920:FF:000050">
    <property type="entry name" value="Neuralized E3 ubiquitin protein ligase 3"/>
    <property type="match status" value="1"/>
</dbReference>
<name>A0A7J7TLS8_PIPKU</name>
<evidence type="ECO:0000256" key="13">
    <source>
        <dbReference type="ARBA" id="ARBA00073399"/>
    </source>
</evidence>
<dbReference type="SUPFAM" id="SSF57850">
    <property type="entry name" value="RING/U-box"/>
    <property type="match status" value="1"/>
</dbReference>
<keyword evidence="9 17" id="KW-0863">Zinc-finger</keyword>
<evidence type="ECO:0000256" key="15">
    <source>
        <dbReference type="ARBA" id="ARBA00082014"/>
    </source>
</evidence>
<comment type="pathway">
    <text evidence="3">Protein modification; protein ubiquitination.</text>
</comment>
<dbReference type="Pfam" id="PF13920">
    <property type="entry name" value="zf-C3HC4_3"/>
    <property type="match status" value="1"/>
</dbReference>
<dbReference type="PANTHER" id="PTHR12429">
    <property type="entry name" value="NEURALIZED"/>
    <property type="match status" value="1"/>
</dbReference>
<accession>A0A7J7TLS8</accession>
<dbReference type="PROSITE" id="PS51065">
    <property type="entry name" value="NHR"/>
    <property type="match status" value="1"/>
</dbReference>
<dbReference type="GO" id="GO:0045087">
    <property type="term" value="P:innate immune response"/>
    <property type="evidence" value="ECO:0007669"/>
    <property type="project" value="UniProtKB-KW"/>
</dbReference>
<evidence type="ECO:0000256" key="14">
    <source>
        <dbReference type="ARBA" id="ARBA00079328"/>
    </source>
</evidence>
<evidence type="ECO:0000256" key="11">
    <source>
        <dbReference type="ARBA" id="ARBA00022833"/>
    </source>
</evidence>
<dbReference type="GO" id="GO:0061630">
    <property type="term" value="F:ubiquitin protein ligase activity"/>
    <property type="evidence" value="ECO:0007669"/>
    <property type="project" value="UniProtKB-EC"/>
</dbReference>
<evidence type="ECO:0000256" key="3">
    <source>
        <dbReference type="ARBA" id="ARBA00004906"/>
    </source>
</evidence>
<evidence type="ECO:0000256" key="6">
    <source>
        <dbReference type="ARBA" id="ARBA00022588"/>
    </source>
</evidence>
<dbReference type="InterPro" id="IPR001841">
    <property type="entry name" value="Znf_RING"/>
</dbReference>
<evidence type="ECO:0000256" key="8">
    <source>
        <dbReference type="ARBA" id="ARBA00022723"/>
    </source>
</evidence>
<dbReference type="InterPro" id="IPR037962">
    <property type="entry name" value="Neuralized"/>
</dbReference>
<dbReference type="PROSITE" id="PS50089">
    <property type="entry name" value="ZF_RING_2"/>
    <property type="match status" value="1"/>
</dbReference>
<dbReference type="SMART" id="SM00588">
    <property type="entry name" value="NEUZ"/>
    <property type="match status" value="1"/>
</dbReference>
<evidence type="ECO:0000256" key="2">
    <source>
        <dbReference type="ARBA" id="ARBA00004496"/>
    </source>
</evidence>
<proteinExistence type="predicted"/>
<keyword evidence="7" id="KW-0808">Transferase</keyword>
<dbReference type="InterPro" id="IPR013083">
    <property type="entry name" value="Znf_RING/FYVE/PHD"/>
</dbReference>
<evidence type="ECO:0000313" key="20">
    <source>
        <dbReference type="EMBL" id="KAF6301380.1"/>
    </source>
</evidence>
<keyword evidence="8" id="KW-0479">Metal-binding</keyword>
<protein>
    <recommendedName>
        <fullName evidence="13">E3 ubiquitin-protein ligase NEURL3</fullName>
        <ecNumber evidence="4">2.3.2.27</ecNumber>
    </recommendedName>
    <alternativeName>
        <fullName evidence="14">Lung-inducible neuralized-related C3CH4 RING domain protein</fullName>
    </alternativeName>
    <alternativeName>
        <fullName evidence="16">Neuralized-like protein 3</fullName>
    </alternativeName>
    <alternativeName>
        <fullName evidence="15">RING-type E3 ubiquitin transferase NEURL3</fullName>
    </alternativeName>
</protein>
<evidence type="ECO:0000256" key="7">
    <source>
        <dbReference type="ARBA" id="ARBA00022679"/>
    </source>
</evidence>
<keyword evidence="12" id="KW-0391">Immunity</keyword>
<evidence type="ECO:0000256" key="1">
    <source>
        <dbReference type="ARBA" id="ARBA00000900"/>
    </source>
</evidence>
<reference evidence="20 21" key="1">
    <citation type="journal article" date="2020" name="Nature">
        <title>Six reference-quality genomes reveal evolution of bat adaptations.</title>
        <authorList>
            <person name="Jebb D."/>
            <person name="Huang Z."/>
            <person name="Pippel M."/>
            <person name="Hughes G.M."/>
            <person name="Lavrichenko K."/>
            <person name="Devanna P."/>
            <person name="Winkler S."/>
            <person name="Jermiin L.S."/>
            <person name="Skirmuntt E.C."/>
            <person name="Katzourakis A."/>
            <person name="Burkitt-Gray L."/>
            <person name="Ray D.A."/>
            <person name="Sullivan K.A.M."/>
            <person name="Roscito J.G."/>
            <person name="Kirilenko B.M."/>
            <person name="Davalos L.M."/>
            <person name="Corthals A.P."/>
            <person name="Power M.L."/>
            <person name="Jones G."/>
            <person name="Ransome R.D."/>
            <person name="Dechmann D.K.N."/>
            <person name="Locatelli A.G."/>
            <person name="Puechmaille S.J."/>
            <person name="Fedrigo O."/>
            <person name="Jarvis E.D."/>
            <person name="Hiller M."/>
            <person name="Vernes S.C."/>
            <person name="Myers E.W."/>
            <person name="Teeling E.C."/>
        </authorList>
    </citation>
    <scope>NUCLEOTIDE SEQUENCE [LARGE SCALE GENOMIC DNA]</scope>
    <source>
        <strain evidence="20">MPipKuh1</strain>
        <tissue evidence="20">Flight muscle</tissue>
    </source>
</reference>
<dbReference type="PANTHER" id="PTHR12429:SF9">
    <property type="entry name" value="E3 UBIQUITIN-PROTEIN LIGASE NEURL3"/>
    <property type="match status" value="1"/>
</dbReference>
<dbReference type="Gene3D" id="2.60.120.920">
    <property type="match status" value="1"/>
</dbReference>
<dbReference type="GO" id="GO:0005737">
    <property type="term" value="C:cytoplasm"/>
    <property type="evidence" value="ECO:0007669"/>
    <property type="project" value="UniProtKB-SubCell"/>
</dbReference>
<feature type="domain" description="RING-type" evidence="18">
    <location>
        <begin position="179"/>
        <end position="218"/>
    </location>
</feature>
<dbReference type="InterPro" id="IPR006573">
    <property type="entry name" value="NHR_dom"/>
</dbReference>
<evidence type="ECO:0000256" key="4">
    <source>
        <dbReference type="ARBA" id="ARBA00012483"/>
    </source>
</evidence>
<evidence type="ECO:0000256" key="16">
    <source>
        <dbReference type="ARBA" id="ARBA00082280"/>
    </source>
</evidence>
<comment type="caution">
    <text evidence="20">The sequence shown here is derived from an EMBL/GenBank/DDBJ whole genome shotgun (WGS) entry which is preliminary data.</text>
</comment>
<dbReference type="InterPro" id="IPR043136">
    <property type="entry name" value="B30.2/SPRY_sf"/>
</dbReference>
<organism evidence="20 21">
    <name type="scientific">Pipistrellus kuhlii</name>
    <name type="common">Kuhl's pipistrelle</name>
    <dbReference type="NCBI Taxonomy" id="59472"/>
    <lineage>
        <taxon>Eukaryota</taxon>
        <taxon>Metazoa</taxon>
        <taxon>Chordata</taxon>
        <taxon>Craniata</taxon>
        <taxon>Vertebrata</taxon>
        <taxon>Euteleostomi</taxon>
        <taxon>Mammalia</taxon>
        <taxon>Eutheria</taxon>
        <taxon>Laurasiatheria</taxon>
        <taxon>Chiroptera</taxon>
        <taxon>Yangochiroptera</taxon>
        <taxon>Vespertilionidae</taxon>
        <taxon>Pipistrellus</taxon>
    </lineage>
</organism>
<comment type="catalytic activity">
    <reaction evidence="1">
        <text>S-ubiquitinyl-[E2 ubiquitin-conjugating enzyme]-L-cysteine + [acceptor protein]-L-lysine = [E2 ubiquitin-conjugating enzyme]-L-cysteine + N(6)-ubiquitinyl-[acceptor protein]-L-lysine.</text>
        <dbReference type="EC" id="2.3.2.27"/>
    </reaction>
</comment>
<keyword evidence="10" id="KW-0833">Ubl conjugation pathway</keyword>
<evidence type="ECO:0000256" key="5">
    <source>
        <dbReference type="ARBA" id="ARBA00022490"/>
    </source>
</evidence>
<keyword evidence="21" id="KW-1185">Reference proteome</keyword>
<evidence type="ECO:0000259" key="18">
    <source>
        <dbReference type="PROSITE" id="PS50089"/>
    </source>
</evidence>
<keyword evidence="5" id="KW-0963">Cytoplasm</keyword>
<dbReference type="GO" id="GO:0008270">
    <property type="term" value="F:zinc ion binding"/>
    <property type="evidence" value="ECO:0007669"/>
    <property type="project" value="UniProtKB-KW"/>
</dbReference>
<dbReference type="AlphaFoldDB" id="A0A7J7TLS8"/>
<evidence type="ECO:0000259" key="19">
    <source>
        <dbReference type="PROSITE" id="PS51065"/>
    </source>
</evidence>
<dbReference type="Proteomes" id="UP000558488">
    <property type="component" value="Unassembled WGS sequence"/>
</dbReference>
<evidence type="ECO:0000256" key="9">
    <source>
        <dbReference type="ARBA" id="ARBA00022771"/>
    </source>
</evidence>
<dbReference type="Pfam" id="PF07177">
    <property type="entry name" value="Neuralized"/>
    <property type="match status" value="1"/>
</dbReference>
<sequence length="240" mass="26182">MGAQLCSQAGAAARKPREPLRFHAEARGAQVRLGPARSTARRLATFHDGIVFSQRPVRRGERVALRVLSHERGWSGGLRVGFTRLDPARVRPRSLPPFVCPDLELRSPTWAAVLPGGARAGDVVRFWLSRRGRLCARVNAGPRLRLREGLPTRAPLWAVMDVYGTTKAIELLAPAGQECAVCLHHAANTCLVPCGHTHLCSCCAWRVFGDTARCPLCRWEIEAVVPACPPALRTEAGLPV</sequence>
<dbReference type="EC" id="2.3.2.27" evidence="4"/>
<comment type="subcellular location">
    <subcellularLocation>
        <location evidence="2">Cytoplasm</location>
    </subcellularLocation>
</comment>
<evidence type="ECO:0000256" key="12">
    <source>
        <dbReference type="ARBA" id="ARBA00022859"/>
    </source>
</evidence>
<gene>
    <name evidence="20" type="ORF">mPipKuh1_012305</name>
</gene>
<dbReference type="EMBL" id="JACAGB010000027">
    <property type="protein sequence ID" value="KAF6301380.1"/>
    <property type="molecule type" value="Genomic_DNA"/>
</dbReference>
<evidence type="ECO:0000256" key="10">
    <source>
        <dbReference type="ARBA" id="ARBA00022786"/>
    </source>
</evidence>
<dbReference type="Gene3D" id="3.30.40.10">
    <property type="entry name" value="Zinc/RING finger domain, C3HC4 (zinc finger)"/>
    <property type="match status" value="1"/>
</dbReference>
<evidence type="ECO:0000313" key="21">
    <source>
        <dbReference type="Proteomes" id="UP000558488"/>
    </source>
</evidence>
<feature type="domain" description="NHR" evidence="19">
    <location>
        <begin position="19"/>
        <end position="174"/>
    </location>
</feature>
<keyword evidence="6" id="KW-0399">Innate immunity</keyword>
<keyword evidence="11" id="KW-0862">Zinc</keyword>
<evidence type="ECO:0000256" key="17">
    <source>
        <dbReference type="PROSITE-ProRule" id="PRU00175"/>
    </source>
</evidence>